<dbReference type="GO" id="GO:0008360">
    <property type="term" value="P:regulation of cell shape"/>
    <property type="evidence" value="ECO:0007669"/>
    <property type="project" value="UniProtKB-UniRule"/>
</dbReference>
<evidence type="ECO:0000313" key="10">
    <source>
        <dbReference type="EMBL" id="MBB5017219.1"/>
    </source>
</evidence>
<dbReference type="Pfam" id="PF03734">
    <property type="entry name" value="YkuD"/>
    <property type="match status" value="1"/>
</dbReference>
<evidence type="ECO:0000256" key="5">
    <source>
        <dbReference type="ARBA" id="ARBA00022984"/>
    </source>
</evidence>
<dbReference type="InterPro" id="IPR005490">
    <property type="entry name" value="LD_TPept_cat_dom"/>
</dbReference>
<dbReference type="GO" id="GO:0016740">
    <property type="term" value="F:transferase activity"/>
    <property type="evidence" value="ECO:0007669"/>
    <property type="project" value="UniProtKB-KW"/>
</dbReference>
<dbReference type="InterPro" id="IPR038063">
    <property type="entry name" value="Transpep_catalytic_dom"/>
</dbReference>
<comment type="similarity">
    <text evidence="2">Belongs to the YkuD family.</text>
</comment>
<comment type="pathway">
    <text evidence="1 7">Cell wall biogenesis; peptidoglycan biosynthesis.</text>
</comment>
<dbReference type="EMBL" id="JACHHY010000002">
    <property type="protein sequence ID" value="MBB5017219.1"/>
    <property type="molecule type" value="Genomic_DNA"/>
</dbReference>
<dbReference type="GO" id="GO:0004180">
    <property type="term" value="F:carboxypeptidase activity"/>
    <property type="evidence" value="ECO:0007669"/>
    <property type="project" value="UniProtKB-ARBA"/>
</dbReference>
<keyword evidence="4 7" id="KW-0133">Cell shape</keyword>
<evidence type="ECO:0000313" key="11">
    <source>
        <dbReference type="Proteomes" id="UP000575898"/>
    </source>
</evidence>
<dbReference type="GO" id="GO:0071555">
    <property type="term" value="P:cell wall organization"/>
    <property type="evidence" value="ECO:0007669"/>
    <property type="project" value="UniProtKB-UniRule"/>
</dbReference>
<feature type="chain" id="PRO_5032615491" evidence="8">
    <location>
        <begin position="19"/>
        <end position="180"/>
    </location>
</feature>
<evidence type="ECO:0000256" key="1">
    <source>
        <dbReference type="ARBA" id="ARBA00004752"/>
    </source>
</evidence>
<keyword evidence="8" id="KW-0732">Signal</keyword>
<keyword evidence="3" id="KW-0808">Transferase</keyword>
<feature type="active site" description="Proton donor/acceptor" evidence="7">
    <location>
        <position position="136"/>
    </location>
</feature>
<dbReference type="Proteomes" id="UP000575898">
    <property type="component" value="Unassembled WGS sequence"/>
</dbReference>
<keyword evidence="5 7" id="KW-0573">Peptidoglycan synthesis</keyword>
<keyword evidence="10" id="KW-0449">Lipoprotein</keyword>
<evidence type="ECO:0000256" key="4">
    <source>
        <dbReference type="ARBA" id="ARBA00022960"/>
    </source>
</evidence>
<evidence type="ECO:0000259" key="9">
    <source>
        <dbReference type="PROSITE" id="PS52029"/>
    </source>
</evidence>
<sequence>MLTNTLKWLLLWTAPAMAAPDDWVRIDTGQQVLTVLSAQGEIRAQFADISIGRGGVTKVHYRGDHTTPLGEFHIVAIRRPHRYDAFYALDYPQPAHAALALADGKIQPATQARIARTKPFSLPPTDTPLGGGIGIHGIGRGSLAVHQAFNWTNGCVALTNAQLHELGHYIGVGTRVVIQE</sequence>
<feature type="signal peptide" evidence="8">
    <location>
        <begin position="1"/>
        <end position="18"/>
    </location>
</feature>
<feature type="domain" description="L,D-TPase catalytic" evidence="9">
    <location>
        <begin position="22"/>
        <end position="179"/>
    </location>
</feature>
<gene>
    <name evidence="10" type="ORF">HNQ59_000481</name>
</gene>
<protein>
    <submittedName>
        <fullName evidence="10">Lipoprotein-anchoring transpeptidase ErfK/SrfK</fullName>
    </submittedName>
</protein>
<keyword evidence="6 7" id="KW-0961">Cell wall biogenesis/degradation</keyword>
<dbReference type="CDD" id="cd16913">
    <property type="entry name" value="YkuD_like"/>
    <property type="match status" value="1"/>
</dbReference>
<dbReference type="AlphaFoldDB" id="A0A840MJ56"/>
<comment type="caution">
    <text evidence="10">The sequence shown here is derived from an EMBL/GenBank/DDBJ whole genome shotgun (WGS) entry which is preliminary data.</text>
</comment>
<dbReference type="RefSeq" id="WP_184034687.1">
    <property type="nucleotide sequence ID" value="NZ_JACHHY010000002.1"/>
</dbReference>
<evidence type="ECO:0000256" key="7">
    <source>
        <dbReference type="PROSITE-ProRule" id="PRU01373"/>
    </source>
</evidence>
<dbReference type="PROSITE" id="PS52029">
    <property type="entry name" value="LD_TPASE"/>
    <property type="match status" value="1"/>
</dbReference>
<evidence type="ECO:0000256" key="6">
    <source>
        <dbReference type="ARBA" id="ARBA00023316"/>
    </source>
</evidence>
<reference evidence="10 11" key="1">
    <citation type="submission" date="2020-08" db="EMBL/GenBank/DDBJ databases">
        <title>Genomic Encyclopedia of Type Strains, Phase IV (KMG-IV): sequencing the most valuable type-strain genomes for metagenomic binning, comparative biology and taxonomic classification.</title>
        <authorList>
            <person name="Goeker M."/>
        </authorList>
    </citation>
    <scope>NUCLEOTIDE SEQUENCE [LARGE SCALE GENOMIC DNA]</scope>
    <source>
        <strain evidence="10 11">DSM 27165</strain>
    </source>
</reference>
<proteinExistence type="inferred from homology"/>
<dbReference type="SUPFAM" id="SSF141523">
    <property type="entry name" value="L,D-transpeptidase catalytic domain-like"/>
    <property type="match status" value="1"/>
</dbReference>
<dbReference type="Gene3D" id="2.40.440.10">
    <property type="entry name" value="L,D-transpeptidase catalytic domain-like"/>
    <property type="match status" value="1"/>
</dbReference>
<evidence type="ECO:0000256" key="3">
    <source>
        <dbReference type="ARBA" id="ARBA00022679"/>
    </source>
</evidence>
<evidence type="ECO:0000256" key="2">
    <source>
        <dbReference type="ARBA" id="ARBA00005992"/>
    </source>
</evidence>
<evidence type="ECO:0000256" key="8">
    <source>
        <dbReference type="SAM" id="SignalP"/>
    </source>
</evidence>
<organism evidence="10 11">
    <name type="scientific">Chitinivorax tropicus</name>
    <dbReference type="NCBI Taxonomy" id="714531"/>
    <lineage>
        <taxon>Bacteria</taxon>
        <taxon>Pseudomonadati</taxon>
        <taxon>Pseudomonadota</taxon>
        <taxon>Betaproteobacteria</taxon>
        <taxon>Chitinivorax</taxon>
    </lineage>
</organism>
<feature type="active site" description="Nucleophile" evidence="7">
    <location>
        <position position="155"/>
    </location>
</feature>
<accession>A0A840MJ56</accession>
<keyword evidence="11" id="KW-1185">Reference proteome</keyword>
<dbReference type="UniPathway" id="UPA00219"/>
<dbReference type="GO" id="GO:0009252">
    <property type="term" value="P:peptidoglycan biosynthetic process"/>
    <property type="evidence" value="ECO:0007669"/>
    <property type="project" value="UniProtKB-UniPathway"/>
</dbReference>
<name>A0A840MJ56_9PROT</name>